<dbReference type="SUPFAM" id="SSF55729">
    <property type="entry name" value="Acyl-CoA N-acyltransferases (Nat)"/>
    <property type="match status" value="1"/>
</dbReference>
<dbReference type="Proteomes" id="UP000561011">
    <property type="component" value="Unassembled WGS sequence"/>
</dbReference>
<dbReference type="PANTHER" id="PTHR43233">
    <property type="entry name" value="FAMILY N-ACETYLTRANSFERASE, PUTATIVE (AFU_ORTHOLOGUE AFUA_6G03350)-RELATED"/>
    <property type="match status" value="1"/>
</dbReference>
<dbReference type="Pfam" id="PF13508">
    <property type="entry name" value="Acetyltransf_7"/>
    <property type="match status" value="1"/>
</dbReference>
<reference evidence="2 3" key="1">
    <citation type="submission" date="2020-07" db="EMBL/GenBank/DDBJ databases">
        <title>MOT database genomes.</title>
        <authorList>
            <person name="Joseph S."/>
            <person name="Aduse-Opoku J."/>
            <person name="Hashim A."/>
            <person name="Wade W."/>
            <person name="Curtis M."/>
        </authorList>
    </citation>
    <scope>NUCLEOTIDE SEQUENCE [LARGE SCALE GENOMIC DNA]</scope>
    <source>
        <strain evidence="2 3">DSM 100099</strain>
    </source>
</reference>
<keyword evidence="2" id="KW-0808">Transferase</keyword>
<evidence type="ECO:0000313" key="2">
    <source>
        <dbReference type="EMBL" id="NYS92877.1"/>
    </source>
</evidence>
<accession>A0A853ER64</accession>
<dbReference type="InterPro" id="IPR016181">
    <property type="entry name" value="Acyl_CoA_acyltransferase"/>
</dbReference>
<dbReference type="RefSeq" id="WP_179912654.1">
    <property type="nucleotide sequence ID" value="NZ_JACBYE010000007.1"/>
</dbReference>
<name>A0A853ER64_9MICO</name>
<proteinExistence type="predicted"/>
<evidence type="ECO:0000259" key="1">
    <source>
        <dbReference type="PROSITE" id="PS51186"/>
    </source>
</evidence>
<sequence>MDASTYTLTTAPPPLEEYLALRQLSGLTPKRAEQAGPALANSWAWRTVQTQSGQTVAMGRVVGDGGWYFLVADMATLPEHQKKGLGRAVLSALLDEISDRAPAGAYVTLMADLPGQRLYEQLGFKRPTNGSISMHRRIG</sequence>
<dbReference type="PROSITE" id="PS51186">
    <property type="entry name" value="GNAT"/>
    <property type="match status" value="1"/>
</dbReference>
<dbReference type="GO" id="GO:0016747">
    <property type="term" value="F:acyltransferase activity, transferring groups other than amino-acyl groups"/>
    <property type="evidence" value="ECO:0007669"/>
    <property type="project" value="InterPro"/>
</dbReference>
<gene>
    <name evidence="2" type="ORF">HZZ10_04955</name>
</gene>
<dbReference type="Gene3D" id="3.40.630.30">
    <property type="match status" value="1"/>
</dbReference>
<dbReference type="InterPro" id="IPR000182">
    <property type="entry name" value="GNAT_dom"/>
</dbReference>
<feature type="domain" description="N-acetyltransferase" evidence="1">
    <location>
        <begin position="6"/>
        <end position="139"/>
    </location>
</feature>
<dbReference type="PANTHER" id="PTHR43233:SF1">
    <property type="entry name" value="FAMILY N-ACETYLTRANSFERASE, PUTATIVE (AFU_ORTHOLOGUE AFUA_6G03350)-RELATED"/>
    <property type="match status" value="1"/>
</dbReference>
<dbReference type="EMBL" id="JACBYE010000007">
    <property type="protein sequence ID" value="NYS92877.1"/>
    <property type="molecule type" value="Genomic_DNA"/>
</dbReference>
<evidence type="ECO:0000313" key="3">
    <source>
        <dbReference type="Proteomes" id="UP000561011"/>
    </source>
</evidence>
<comment type="caution">
    <text evidence="2">The sequence shown here is derived from an EMBL/GenBank/DDBJ whole genome shotgun (WGS) entry which is preliminary data.</text>
</comment>
<keyword evidence="3" id="KW-1185">Reference proteome</keyword>
<dbReference type="AlphaFoldDB" id="A0A853ER64"/>
<protein>
    <submittedName>
        <fullName evidence="2">GNAT family N-acetyltransferase</fullName>
    </submittedName>
</protein>
<dbReference type="CDD" id="cd04301">
    <property type="entry name" value="NAT_SF"/>
    <property type="match status" value="1"/>
</dbReference>
<organism evidence="2 3">
    <name type="scientific">Sanguibacter inulinus</name>
    <dbReference type="NCBI Taxonomy" id="60922"/>
    <lineage>
        <taxon>Bacteria</taxon>
        <taxon>Bacillati</taxon>
        <taxon>Actinomycetota</taxon>
        <taxon>Actinomycetes</taxon>
        <taxon>Micrococcales</taxon>
        <taxon>Sanguibacteraceae</taxon>
        <taxon>Sanguibacter</taxon>
    </lineage>
</organism>
<dbReference type="InterPro" id="IPR053144">
    <property type="entry name" value="Acetyltransferase_Butenolide"/>
</dbReference>